<dbReference type="AlphaFoldDB" id="A0A5B7U272"/>
<feature type="transmembrane region" description="Helical" evidence="7">
    <location>
        <begin position="29"/>
        <end position="49"/>
    </location>
</feature>
<protein>
    <submittedName>
        <fullName evidence="9">Trimeric intracellular cation channel family protein</fullName>
    </submittedName>
</protein>
<evidence type="ECO:0000256" key="6">
    <source>
        <dbReference type="ARBA" id="ARBA00023136"/>
    </source>
</evidence>
<evidence type="ECO:0000256" key="3">
    <source>
        <dbReference type="ARBA" id="ARBA00022475"/>
    </source>
</evidence>
<feature type="transmembrane region" description="Helical" evidence="7">
    <location>
        <begin position="112"/>
        <end position="135"/>
    </location>
</feature>
<dbReference type="Pfam" id="PF03458">
    <property type="entry name" value="Gly_transporter"/>
    <property type="match status" value="2"/>
</dbReference>
<evidence type="ECO:0000313" key="10">
    <source>
        <dbReference type="Proteomes" id="UP000306229"/>
    </source>
</evidence>
<feature type="transmembrane region" description="Helical" evidence="7">
    <location>
        <begin position="88"/>
        <end position="106"/>
    </location>
</feature>
<evidence type="ECO:0000256" key="7">
    <source>
        <dbReference type="SAM" id="Phobius"/>
    </source>
</evidence>
<evidence type="ECO:0000256" key="1">
    <source>
        <dbReference type="ARBA" id="ARBA00004651"/>
    </source>
</evidence>
<proteinExistence type="inferred from homology"/>
<evidence type="ECO:0000313" key="9">
    <source>
        <dbReference type="EMBL" id="QCX41032.1"/>
    </source>
</evidence>
<keyword evidence="6 7" id="KW-0472">Membrane</keyword>
<evidence type="ECO:0000256" key="5">
    <source>
        <dbReference type="ARBA" id="ARBA00022989"/>
    </source>
</evidence>
<sequence>MFYSLDLLGTIAFAVSGTLTAIHKKFDPFGVFIIAFATAVGGGTLRDVLIGRTPVGWMLDLNYVYAIIGATIFAIIIRKKINYLSTSLFLFDTIGLGIFTIIGTEIGVQQDLHPIICVALGVVSATFGGVIRDILCNEIPVIFHKEIYASACIVGAITFLALSTFNVPVNINYIITSLIVILIRLISVKFKLSLPTFIADTKG</sequence>
<dbReference type="KEGG" id="fbe:FF125_08715"/>
<comment type="subcellular location">
    <subcellularLocation>
        <location evidence="1">Cell membrane</location>
        <topology evidence="1">Multi-pass membrane protein</topology>
    </subcellularLocation>
</comment>
<dbReference type="PANTHER" id="PTHR30506">
    <property type="entry name" value="INNER MEMBRANE PROTEIN"/>
    <property type="match status" value="1"/>
</dbReference>
<gene>
    <name evidence="9" type="ORF">FF125_08715</name>
</gene>
<evidence type="ECO:0000259" key="8">
    <source>
        <dbReference type="Pfam" id="PF03458"/>
    </source>
</evidence>
<feature type="transmembrane region" description="Helical" evidence="7">
    <location>
        <begin position="55"/>
        <end position="76"/>
    </location>
</feature>
<keyword evidence="4 7" id="KW-0812">Transmembrane</keyword>
<dbReference type="OrthoDB" id="9791874at2"/>
<evidence type="ECO:0000256" key="2">
    <source>
        <dbReference type="ARBA" id="ARBA00008193"/>
    </source>
</evidence>
<dbReference type="PANTHER" id="PTHR30506:SF3">
    <property type="entry name" value="UPF0126 INNER MEMBRANE PROTEIN YADS-RELATED"/>
    <property type="match status" value="1"/>
</dbReference>
<keyword evidence="10" id="KW-1185">Reference proteome</keyword>
<reference evidence="9 10" key="1">
    <citation type="submission" date="2019-05" db="EMBL/GenBank/DDBJ databases">
        <title>Algicella ahnfeltiae gen. nov., sp. nov., a novel marine bacterium of the family Flavobacteriaceae isolated from a red alga.</title>
        <authorList>
            <person name="Nedashkovskaya O.I."/>
            <person name="Kukhlevskiy A.D."/>
            <person name="Kim S.-G."/>
            <person name="Zhukova N.V."/>
            <person name="Mikhailov V.V."/>
        </authorList>
    </citation>
    <scope>NUCLEOTIDE SEQUENCE [LARGE SCALE GENOMIC DNA]</scope>
    <source>
        <strain evidence="9 10">10Alg115</strain>
    </source>
</reference>
<dbReference type="GO" id="GO:0005886">
    <property type="term" value="C:plasma membrane"/>
    <property type="evidence" value="ECO:0007669"/>
    <property type="project" value="UniProtKB-SubCell"/>
</dbReference>
<feature type="transmembrane region" description="Helical" evidence="7">
    <location>
        <begin position="171"/>
        <end position="188"/>
    </location>
</feature>
<dbReference type="Proteomes" id="UP000306229">
    <property type="component" value="Chromosome"/>
</dbReference>
<feature type="domain" description="Glycine transporter" evidence="8">
    <location>
        <begin position="90"/>
        <end position="162"/>
    </location>
</feature>
<feature type="domain" description="Glycine transporter" evidence="8">
    <location>
        <begin position="5"/>
        <end position="78"/>
    </location>
</feature>
<dbReference type="InterPro" id="IPR005115">
    <property type="entry name" value="Gly_transporter"/>
</dbReference>
<organism evidence="9 10">
    <name type="scientific">Aureibaculum algae</name>
    <dbReference type="NCBI Taxonomy" id="2584122"/>
    <lineage>
        <taxon>Bacteria</taxon>
        <taxon>Pseudomonadati</taxon>
        <taxon>Bacteroidota</taxon>
        <taxon>Flavobacteriia</taxon>
        <taxon>Flavobacteriales</taxon>
        <taxon>Flavobacteriaceae</taxon>
        <taxon>Aureibaculum</taxon>
    </lineage>
</organism>
<dbReference type="EMBL" id="CP040749">
    <property type="protein sequence ID" value="QCX41032.1"/>
    <property type="molecule type" value="Genomic_DNA"/>
</dbReference>
<comment type="similarity">
    <text evidence="2">Belongs to the UPF0126 family.</text>
</comment>
<dbReference type="RefSeq" id="WP_138952479.1">
    <property type="nucleotide sequence ID" value="NZ_CP040749.1"/>
</dbReference>
<keyword evidence="5 7" id="KW-1133">Transmembrane helix</keyword>
<feature type="transmembrane region" description="Helical" evidence="7">
    <location>
        <begin position="147"/>
        <end position="165"/>
    </location>
</feature>
<accession>A0A5B7U272</accession>
<name>A0A5B7U272_9FLAO</name>
<evidence type="ECO:0000256" key="4">
    <source>
        <dbReference type="ARBA" id="ARBA00022692"/>
    </source>
</evidence>
<keyword evidence="3" id="KW-1003">Cell membrane</keyword>